<evidence type="ECO:0000256" key="3">
    <source>
        <dbReference type="ARBA" id="ARBA00009714"/>
    </source>
</evidence>
<dbReference type="Proteomes" id="UP001175271">
    <property type="component" value="Unassembled WGS sequence"/>
</dbReference>
<keyword evidence="15" id="KW-1185">Reference proteome</keyword>
<feature type="compositionally biased region" description="Acidic residues" evidence="12">
    <location>
        <begin position="1526"/>
        <end position="1553"/>
    </location>
</feature>
<accession>A0AA39HNH0</accession>
<feature type="region of interest" description="Disordered" evidence="12">
    <location>
        <begin position="1782"/>
        <end position="1804"/>
    </location>
</feature>
<evidence type="ECO:0000256" key="11">
    <source>
        <dbReference type="ARBA" id="ARBA00024615"/>
    </source>
</evidence>
<comment type="catalytic activity">
    <reaction evidence="11">
        <text>a 1,2-diacyl-sn-glycero-3-phosphoethanolamine(in) = a 1,2-diacyl-sn-glycero-3-phosphoethanolamine(out)</text>
        <dbReference type="Rhea" id="RHEA:38895"/>
        <dbReference type="ChEBI" id="CHEBI:64612"/>
    </reaction>
</comment>
<dbReference type="GO" id="GO:0061723">
    <property type="term" value="P:glycophagy"/>
    <property type="evidence" value="ECO:0007669"/>
    <property type="project" value="TreeGrafter"/>
</dbReference>
<evidence type="ECO:0000256" key="12">
    <source>
        <dbReference type="SAM" id="MobiDB-lite"/>
    </source>
</evidence>
<dbReference type="InterPro" id="IPR026849">
    <property type="entry name" value="ATG2"/>
</dbReference>
<dbReference type="GO" id="GO:0061709">
    <property type="term" value="P:reticulophagy"/>
    <property type="evidence" value="ECO:0007669"/>
    <property type="project" value="TreeGrafter"/>
</dbReference>
<dbReference type="EMBL" id="JAUCMV010000003">
    <property type="protein sequence ID" value="KAK0409150.1"/>
    <property type="molecule type" value="Genomic_DNA"/>
</dbReference>
<evidence type="ECO:0000256" key="2">
    <source>
        <dbReference type="ARBA" id="ARBA00004623"/>
    </source>
</evidence>
<comment type="similarity">
    <text evidence="3">Belongs to the ATG2 family.</text>
</comment>
<evidence type="ECO:0000256" key="5">
    <source>
        <dbReference type="ARBA" id="ARBA00022448"/>
    </source>
</evidence>
<dbReference type="GO" id="GO:0061908">
    <property type="term" value="C:phagophore"/>
    <property type="evidence" value="ECO:0007669"/>
    <property type="project" value="TreeGrafter"/>
</dbReference>
<feature type="signal peptide" evidence="13">
    <location>
        <begin position="1"/>
        <end position="17"/>
    </location>
</feature>
<dbReference type="GO" id="GO:0000422">
    <property type="term" value="P:autophagy of mitochondrion"/>
    <property type="evidence" value="ECO:0007669"/>
    <property type="project" value="TreeGrafter"/>
</dbReference>
<gene>
    <name evidence="14" type="ORF">QR680_004370</name>
</gene>
<feature type="compositionally biased region" description="Acidic residues" evidence="12">
    <location>
        <begin position="1187"/>
        <end position="1199"/>
    </location>
</feature>
<keyword evidence="13" id="KW-0732">Signal</keyword>
<evidence type="ECO:0000256" key="13">
    <source>
        <dbReference type="SAM" id="SignalP"/>
    </source>
</evidence>
<keyword evidence="9" id="KW-0472">Membrane</keyword>
<comment type="caution">
    <text evidence="14">The sequence shown here is derived from an EMBL/GenBank/DDBJ whole genome shotgun (WGS) entry which is preliminary data.</text>
</comment>
<evidence type="ECO:0000256" key="7">
    <source>
        <dbReference type="ARBA" id="ARBA00023006"/>
    </source>
</evidence>
<evidence type="ECO:0000256" key="10">
    <source>
        <dbReference type="ARBA" id="ARBA00024479"/>
    </source>
</evidence>
<evidence type="ECO:0000256" key="8">
    <source>
        <dbReference type="ARBA" id="ARBA00023055"/>
    </source>
</evidence>
<evidence type="ECO:0000256" key="4">
    <source>
        <dbReference type="ARBA" id="ARBA00018070"/>
    </source>
</evidence>
<dbReference type="PANTHER" id="PTHR13190">
    <property type="entry name" value="AUTOPHAGY-RELATED 2, ISOFORM A"/>
    <property type="match status" value="1"/>
</dbReference>
<dbReference type="GO" id="GO:0043495">
    <property type="term" value="F:protein-membrane adaptor activity"/>
    <property type="evidence" value="ECO:0007669"/>
    <property type="project" value="TreeGrafter"/>
</dbReference>
<feature type="region of interest" description="Disordered" evidence="12">
    <location>
        <begin position="1185"/>
        <end position="1207"/>
    </location>
</feature>
<keyword evidence="6" id="KW-0256">Endoplasmic reticulum</keyword>
<proteinExistence type="inferred from homology"/>
<comment type="subcellular location">
    <subcellularLocation>
        <location evidence="1">Endoplasmic reticulum membrane</location>
        <topology evidence="1">Peripheral membrane protein</topology>
    </subcellularLocation>
    <subcellularLocation>
        <location evidence="2">Preautophagosomal structure membrane</location>
        <topology evidence="2">Peripheral membrane protein</topology>
    </subcellularLocation>
</comment>
<dbReference type="GO" id="GO:0000045">
    <property type="term" value="P:autophagosome assembly"/>
    <property type="evidence" value="ECO:0007669"/>
    <property type="project" value="TreeGrafter"/>
</dbReference>
<keyword evidence="7" id="KW-0072">Autophagy</keyword>
<evidence type="ECO:0000256" key="6">
    <source>
        <dbReference type="ARBA" id="ARBA00022824"/>
    </source>
</evidence>
<dbReference type="GO" id="GO:0034045">
    <property type="term" value="C:phagophore assembly site membrane"/>
    <property type="evidence" value="ECO:0007669"/>
    <property type="project" value="UniProtKB-SubCell"/>
</dbReference>
<evidence type="ECO:0000256" key="9">
    <source>
        <dbReference type="ARBA" id="ARBA00023136"/>
    </source>
</evidence>
<keyword evidence="5" id="KW-0813">Transport</keyword>
<feature type="region of interest" description="Disordered" evidence="12">
    <location>
        <begin position="1822"/>
        <end position="1843"/>
    </location>
</feature>
<keyword evidence="8" id="KW-0445">Lipid transport</keyword>
<evidence type="ECO:0000256" key="1">
    <source>
        <dbReference type="ARBA" id="ARBA00004406"/>
    </source>
</evidence>
<dbReference type="GO" id="GO:0006869">
    <property type="term" value="P:lipid transport"/>
    <property type="evidence" value="ECO:0007669"/>
    <property type="project" value="UniProtKB-KW"/>
</dbReference>
<dbReference type="GO" id="GO:0034727">
    <property type="term" value="P:piecemeal microautophagy of the nucleus"/>
    <property type="evidence" value="ECO:0007669"/>
    <property type="project" value="TreeGrafter"/>
</dbReference>
<evidence type="ECO:0000313" key="15">
    <source>
        <dbReference type="Proteomes" id="UP001175271"/>
    </source>
</evidence>
<name>A0AA39HNH0_9BILA</name>
<dbReference type="Pfam" id="PF13329">
    <property type="entry name" value="ATG2_CAD"/>
    <property type="match status" value="1"/>
</dbReference>
<feature type="chain" id="PRO_5041304668" description="Autophagy-related protein 2" evidence="13">
    <location>
        <begin position="18"/>
        <end position="2110"/>
    </location>
</feature>
<evidence type="ECO:0000313" key="14">
    <source>
        <dbReference type="EMBL" id="KAK0409150.1"/>
    </source>
</evidence>
<reference evidence="14" key="1">
    <citation type="submission" date="2023-06" db="EMBL/GenBank/DDBJ databases">
        <title>Genomic analysis of the entomopathogenic nematode Steinernema hermaphroditum.</title>
        <authorList>
            <person name="Schwarz E.M."/>
            <person name="Heppert J.K."/>
            <person name="Baniya A."/>
            <person name="Schwartz H.T."/>
            <person name="Tan C.-H."/>
            <person name="Antoshechkin I."/>
            <person name="Sternberg P.W."/>
            <person name="Goodrich-Blair H."/>
            <person name="Dillman A.R."/>
        </authorList>
    </citation>
    <scope>NUCLEOTIDE SEQUENCE</scope>
    <source>
        <strain evidence="14">PS9179</strain>
        <tissue evidence="14">Whole animal</tissue>
    </source>
</reference>
<dbReference type="GO" id="GO:0032266">
    <property type="term" value="F:phosphatidylinositol-3-phosphate binding"/>
    <property type="evidence" value="ECO:0007669"/>
    <property type="project" value="TreeGrafter"/>
</dbReference>
<protein>
    <recommendedName>
        <fullName evidence="4">Autophagy-related protein 2</fullName>
    </recommendedName>
</protein>
<feature type="region of interest" description="Disordered" evidence="12">
    <location>
        <begin position="1520"/>
        <end position="1558"/>
    </location>
</feature>
<organism evidence="14 15">
    <name type="scientific">Steinernema hermaphroditum</name>
    <dbReference type="NCBI Taxonomy" id="289476"/>
    <lineage>
        <taxon>Eukaryota</taxon>
        <taxon>Metazoa</taxon>
        <taxon>Ecdysozoa</taxon>
        <taxon>Nematoda</taxon>
        <taxon>Chromadorea</taxon>
        <taxon>Rhabditida</taxon>
        <taxon>Tylenchina</taxon>
        <taxon>Panagrolaimomorpha</taxon>
        <taxon>Strongyloidoidea</taxon>
        <taxon>Steinernematidae</taxon>
        <taxon>Steinernema</taxon>
    </lineage>
</organism>
<dbReference type="PANTHER" id="PTHR13190:SF1">
    <property type="entry name" value="AUTOPHAGY-RELATED 2, ISOFORM A"/>
    <property type="match status" value="1"/>
</dbReference>
<dbReference type="GO" id="GO:0005789">
    <property type="term" value="C:endoplasmic reticulum membrane"/>
    <property type="evidence" value="ECO:0007669"/>
    <property type="project" value="UniProtKB-SubCell"/>
</dbReference>
<comment type="catalytic activity">
    <reaction evidence="10">
        <text>a 1,2-diacyl-sn-glycero-3-phospho-L-serine(in) = a 1,2-diacyl-sn-glycero-3-phospho-L-serine(out)</text>
        <dbReference type="Rhea" id="RHEA:38663"/>
        <dbReference type="ChEBI" id="CHEBI:57262"/>
    </reaction>
</comment>
<sequence>MYLLLPLLLGVTHTASGKFSNNVNECNISLFRDSYFAVPNLGDFGIALIDGHQKSLTDLDEKFNDLSVPNPEKTSLDNMRLFYTANYSHILVTARNVPSNKLQIGVVAVEDLISGKAKKFSVIGEVDANKICRPESTFYDMKKEAIGFDGMTKGRVRILKKDDGQYTTQIDGKFQLDSDYCGSNKGKKALERVTDFFGNVHAKGLPFHEEQTDLNVFVNQLESEKFLLMGSCTGDNCDLELVSLDKAEEHVQIPVYNSTCHIRDLSATELSHRVLLIPKNNRHLGVNLTGRIQNSTTSSGSVPLTSVLLLIPKTMAYFATNLVESAGIFLINRYMGELFTKKIKLGDLKVDFTSHFVTLSDLELNIQYINENLEKLGINLEVVEGHVEELSLAVPFMQFQEKPIDATIDGLLLCVRPRRGGPIGEINDIIYSMIGSMMTSTELAKEYFAVAPEQQKNEGVEACKDLLAGLTTRIVLKAKNVVLRMENQSEESEFVTAVECHLDSITFVDDQLEACEKESYTLSSTKTDSKTVFSLTTLNKTLHLSGIRFYTDICSKPEQSSSVLTSLYQRQNRLKSEESDGPSCDEIPSDPIQFGQIAGDDNVVKISISANDENSPKKVKLDINLQSLQLFINPSQIQIINEVMDSLLAPKTVVESGSMPHGGRPMNSLDFRKVELQMKNAHTSQGSITEGNWAGQCHLSDDFEFVNLEQNHSQLEESVSSNDSETTLYDDSDTTRFSAVIGSVMMILAYDDPWTLEKTKNVKLQDVLQKSRDLSEKVFTFASAIRTKGVNLRDVRTQISALFPQDHILFAGWPLNLDLILTSERTDFHLSAAQIDCCEFLTADSINASEKSEHFDIFSFDGISENGSANFSLKMEITPKDKKDTITLTLGDCRTEFDPSIIDRLTDLIASEPFFKKGTPSSDLDLKEDPFSSVLGETESQPMLIDFDLRTSSWTIDFKIPKADLTEERLSYRVKNVNNESLKLHFDDVHLKMPKLDLSKVDLFWQIKLTCSSLTGTFSGDPTLLDCSEEELRFLYATRDRTIRENEDVCLELKYDKRNRSLTTGNAFAGDRMAKSVWGSFFEATECKEGPFSQKVVMRDNEEITMVGDRDELMDFGDSCRETSNLLVNINVPVLNVLLPSHMFYEVLYNRILNDLLLWQPSSPPFQNDSSHSATAPQHHFERFVDDSDSESEDEDSFEEVPGSSEKNHDVSITFDVDRFSLLLGTSKAQLRSRLEKTQLFVVSGYRGDPNLTYLYISSGSVGIYHQNLNDGVIPYESRVYSSKFAAGTTTEQICVEPLNEDCPLIHFLNDHRFALSMKIQNEAVNGLITKQDLLITTSLQNSDAHVNLFKDPAEFWVNQVTEFFNARDYGVPGYILPEYGFQVRFGVRSSLLSYDHAQVNEESNMRLKLAIGSCDFSCQIVEQQKRTNLQCILENTELLASNKGSPRQSSVKDTQFDQFVELLSLGYFEFNLNLEETDGIPIVHVKCKNDEIKAYFCSDSLSMLVNMFGDIASSDFLGALQGGDSDSEEKDSEQAIEDDGDGQSELDTSSDCDEFRPLDELPGLAILRLSGQPYMRSLAHLNENHTQGRSSIRQERCYKASPPQVASLVPGSEPAISIDIKDVTLRLFLFGGNDFGDQEGEVKSYSSEVQRRRARGDVRGGRHRDETVKLEFLFQKMSCRFEQYGPDGDTSYALLLSLHNMEIVDHLAVSEIKKMLYRDEMSDCYTRSQVPMLAFRMLANQHQGAKILVSALPVRMNIDQDSLEFLIDFFSDASNSISLPGEEIDIESRGKGETPPSKGSGDPVDYSYLFDEDKVNGDKSADWDIGGAEESESSNEDRAETNLDQCVSVDNIREFTFSPAVTIKIDYVGKRVKTDRGGALVGLLIGMSNLHSAEIKLKELHTTTGVFSFDRCLQYAVGEWLTDIRNNQLTKICGSYGPLSSLTQLAGGMCDLIALPFEELGKSDGHIVKGIQRGAGSFGLSTLATVVDFTQGIASTVKDLSEIAHYTINPDYRTPKQQSRFKRPGDLRAGLSMAMDTVRDGAYDAVDGLHMAVYDTDDYIGFRRVRRLASSVIVRPVVCASQAAVQLLGGLRNQLKPDQHKADMSKWRN</sequence>